<sequence>MDISVQTPSSLFTLFLDQPPSCLEFCPTAPDHLLISTYLLNEVPEEGSPAPTQVRTGSLQLFKLDTHSCQLSPVQSLPLDSAVFDFQFSPRDPSLFAVALSKSVVSLYRIEISNDELNLSARIVFVRSINIHEDAAQLALCLAWIPTGSRQQNKEDTPDIKDGFAVSFSDGRVSVFYTKSDIGTHDDAKLSEIQLGGFPIESTGDEQLPVLFAGNDMHHIRGATLTEMDCTDDVSSRSWQLDDRGRHHDAGVTAILPLFADETGIIILTGSYDENIRVYHFKGRAEVLASKNLGGGVWRLRLIQIEDSQATDIRSRHYQSDLDLRRSYLILASCMHGGARLLRVSYFASRGNSQDGEGKWEINLLAEFKEHQSMNYASDFYRGGQKGDGPENSAEECPVLCVTSSFYDKRVCVWKANI</sequence>
<organism evidence="8 9">
    <name type="scientific">Uncinocarpus reesii (strain UAMH 1704)</name>
    <dbReference type="NCBI Taxonomy" id="336963"/>
    <lineage>
        <taxon>Eukaryota</taxon>
        <taxon>Fungi</taxon>
        <taxon>Dikarya</taxon>
        <taxon>Ascomycota</taxon>
        <taxon>Pezizomycotina</taxon>
        <taxon>Eurotiomycetes</taxon>
        <taxon>Eurotiomycetidae</taxon>
        <taxon>Onygenales</taxon>
        <taxon>Onygenaceae</taxon>
        <taxon>Uncinocarpus</taxon>
    </lineage>
</organism>
<dbReference type="InterPro" id="IPR001680">
    <property type="entry name" value="WD40_rpt"/>
</dbReference>
<dbReference type="PANTHER" id="PTHR46042">
    <property type="entry name" value="DIPHTHINE METHYLTRANSFERASE"/>
    <property type="match status" value="1"/>
</dbReference>
<dbReference type="GeneID" id="8437856"/>
<dbReference type="GO" id="GO:0061685">
    <property type="term" value="F:diphthine methylesterase activity"/>
    <property type="evidence" value="ECO:0007669"/>
    <property type="project" value="UniProtKB-EC"/>
</dbReference>
<dbReference type="InterPro" id="IPR015943">
    <property type="entry name" value="WD40/YVTN_repeat-like_dom_sf"/>
</dbReference>
<dbReference type="HOGENOM" id="CLU_036100_1_0_1"/>
<dbReference type="EC" id="3.1.1.97" evidence="6"/>
<evidence type="ECO:0000256" key="5">
    <source>
        <dbReference type="ARBA" id="ARBA00038092"/>
    </source>
</evidence>
<dbReference type="Gene3D" id="2.130.10.10">
    <property type="entry name" value="YVTN repeat-like/Quinoprotein amine dehydrogenase"/>
    <property type="match status" value="1"/>
</dbReference>
<keyword evidence="4" id="KW-0378">Hydrolase</keyword>
<dbReference type="OMA" id="LDMKWLP"/>
<dbReference type="eggNOG" id="KOG0280">
    <property type="taxonomic scope" value="Eukaryota"/>
</dbReference>
<dbReference type="InterPro" id="IPR036322">
    <property type="entry name" value="WD40_repeat_dom_sf"/>
</dbReference>
<dbReference type="EMBL" id="CH476619">
    <property type="protein sequence ID" value="EEP82738.1"/>
    <property type="molecule type" value="Genomic_DNA"/>
</dbReference>
<evidence type="ECO:0000256" key="4">
    <source>
        <dbReference type="ARBA" id="ARBA00022801"/>
    </source>
</evidence>
<comment type="similarity">
    <text evidence="5">Belongs to the DPH7 family.</text>
</comment>
<dbReference type="Proteomes" id="UP000002058">
    <property type="component" value="Unassembled WGS sequence"/>
</dbReference>
<keyword evidence="3" id="KW-0677">Repeat</keyword>
<evidence type="ECO:0000256" key="2">
    <source>
        <dbReference type="ARBA" id="ARBA00022574"/>
    </source>
</evidence>
<evidence type="ECO:0000256" key="7">
    <source>
        <dbReference type="ARBA" id="ARBA00047551"/>
    </source>
</evidence>
<protein>
    <recommendedName>
        <fullName evidence="6">methylated diphthine methylhydrolase</fullName>
        <ecNumber evidence="6">3.1.1.97</ecNumber>
    </recommendedName>
</protein>
<dbReference type="SUPFAM" id="SSF50978">
    <property type="entry name" value="WD40 repeat-like"/>
    <property type="match status" value="1"/>
</dbReference>
<dbReference type="AlphaFoldDB" id="C4JZK2"/>
<comment type="catalytic activity">
    <reaction evidence="7">
        <text>diphthine methyl ester-[translation elongation factor 2] + H2O = diphthine-[translation elongation factor 2] + methanol + H(+)</text>
        <dbReference type="Rhea" id="RHEA:42656"/>
        <dbReference type="Rhea" id="RHEA-COMP:10172"/>
        <dbReference type="Rhea" id="RHEA-COMP:10173"/>
        <dbReference type="ChEBI" id="CHEBI:15377"/>
        <dbReference type="ChEBI" id="CHEBI:15378"/>
        <dbReference type="ChEBI" id="CHEBI:17790"/>
        <dbReference type="ChEBI" id="CHEBI:79005"/>
        <dbReference type="ChEBI" id="CHEBI:82696"/>
        <dbReference type="EC" id="3.1.1.97"/>
    </reaction>
</comment>
<name>C4JZK2_UNCRE</name>
<dbReference type="VEuPathDB" id="FungiDB:UREG_07603"/>
<accession>C4JZK2</accession>
<dbReference type="FunCoup" id="C4JZK2">
    <property type="interactions" value="111"/>
</dbReference>
<dbReference type="GO" id="GO:0017183">
    <property type="term" value="P:protein histidyl modification to diphthamide"/>
    <property type="evidence" value="ECO:0007669"/>
    <property type="project" value="TreeGrafter"/>
</dbReference>
<evidence type="ECO:0000256" key="6">
    <source>
        <dbReference type="ARBA" id="ARBA00039131"/>
    </source>
</evidence>
<evidence type="ECO:0000313" key="8">
    <source>
        <dbReference type="EMBL" id="EEP82738.1"/>
    </source>
</evidence>
<dbReference type="RefSeq" id="XP_002582830.1">
    <property type="nucleotide sequence ID" value="XM_002582784.1"/>
</dbReference>
<comment type="pathway">
    <text evidence="1">Protein modification; peptidyl-diphthamide biosynthesis.</text>
</comment>
<dbReference type="InterPro" id="IPR052415">
    <property type="entry name" value="Diphthine_MTase"/>
</dbReference>
<evidence type="ECO:0000256" key="3">
    <source>
        <dbReference type="ARBA" id="ARBA00022737"/>
    </source>
</evidence>
<dbReference type="InParanoid" id="C4JZK2"/>
<keyword evidence="9" id="KW-1185">Reference proteome</keyword>
<dbReference type="PANTHER" id="PTHR46042:SF1">
    <property type="entry name" value="DIPHTHINE METHYLTRANSFERASE"/>
    <property type="match status" value="1"/>
</dbReference>
<dbReference type="OrthoDB" id="1930760at2759"/>
<dbReference type="STRING" id="336963.C4JZK2"/>
<keyword evidence="2" id="KW-0853">WD repeat</keyword>
<evidence type="ECO:0000256" key="1">
    <source>
        <dbReference type="ARBA" id="ARBA00005156"/>
    </source>
</evidence>
<dbReference type="SMART" id="SM00320">
    <property type="entry name" value="WD40"/>
    <property type="match status" value="4"/>
</dbReference>
<gene>
    <name evidence="8" type="ORF">UREG_07603</name>
</gene>
<proteinExistence type="inferred from homology"/>
<reference evidence="9" key="1">
    <citation type="journal article" date="2009" name="Genome Res.">
        <title>Comparative genomic analyses of the human fungal pathogens Coccidioides and their relatives.</title>
        <authorList>
            <person name="Sharpton T.J."/>
            <person name="Stajich J.E."/>
            <person name="Rounsley S.D."/>
            <person name="Gardner M.J."/>
            <person name="Wortman J.R."/>
            <person name="Jordar V.S."/>
            <person name="Maiti R."/>
            <person name="Kodira C.D."/>
            <person name="Neafsey D.E."/>
            <person name="Zeng Q."/>
            <person name="Hung C.-Y."/>
            <person name="McMahan C."/>
            <person name="Muszewska A."/>
            <person name="Grynberg M."/>
            <person name="Mandel M.A."/>
            <person name="Kellner E.M."/>
            <person name="Barker B.M."/>
            <person name="Galgiani J.N."/>
            <person name="Orbach M.J."/>
            <person name="Kirkland T.N."/>
            <person name="Cole G.T."/>
            <person name="Henn M.R."/>
            <person name="Birren B.W."/>
            <person name="Taylor J.W."/>
        </authorList>
    </citation>
    <scope>NUCLEOTIDE SEQUENCE [LARGE SCALE GENOMIC DNA]</scope>
    <source>
        <strain evidence="9">UAMH 1704</strain>
    </source>
</reference>
<dbReference type="GO" id="GO:0005737">
    <property type="term" value="C:cytoplasm"/>
    <property type="evidence" value="ECO:0007669"/>
    <property type="project" value="TreeGrafter"/>
</dbReference>
<dbReference type="KEGG" id="ure:UREG_07603"/>
<evidence type="ECO:0000313" key="9">
    <source>
        <dbReference type="Proteomes" id="UP000002058"/>
    </source>
</evidence>